<evidence type="ECO:0000313" key="2">
    <source>
        <dbReference type="EMBL" id="MBC2398113.1"/>
    </source>
</evidence>
<comment type="caution">
    <text evidence="2">The sequence shown here is derived from an EMBL/GenBank/DDBJ whole genome shotgun (WGS) entry which is preliminary data.</text>
</comment>
<proteinExistence type="predicted"/>
<protein>
    <submittedName>
        <fullName evidence="2">DUF1294 domain-containing protein</fullName>
    </submittedName>
</protein>
<feature type="transmembrane region" description="Helical" evidence="1">
    <location>
        <begin position="68"/>
        <end position="86"/>
    </location>
</feature>
<keyword evidence="1" id="KW-0812">Transmembrane</keyword>
<feature type="transmembrane region" description="Helical" evidence="1">
    <location>
        <begin position="6"/>
        <end position="22"/>
    </location>
</feature>
<dbReference type="Proteomes" id="UP000563151">
    <property type="component" value="Unassembled WGS sequence"/>
</dbReference>
<name>A0A923E7Z8_CLOTT</name>
<gene>
    <name evidence="2" type="ORF">HGG79_10045</name>
</gene>
<organism evidence="2 3">
    <name type="scientific">Clostridium tetanomorphum</name>
    <dbReference type="NCBI Taxonomy" id="1553"/>
    <lineage>
        <taxon>Bacteria</taxon>
        <taxon>Bacillati</taxon>
        <taxon>Bacillota</taxon>
        <taxon>Clostridia</taxon>
        <taxon>Eubacteriales</taxon>
        <taxon>Clostridiaceae</taxon>
        <taxon>Clostridium</taxon>
    </lineage>
</organism>
<sequence>MKYLLYYLTFINLYGIFIMYIDKKNAIKGKWRIPEKKLFFISSIFGSLGIFIGMYMFNHKTKHKKFTLGIPLILFLQVVILIKYIISVK</sequence>
<dbReference type="Pfam" id="PF06961">
    <property type="entry name" value="DUF1294"/>
    <property type="match status" value="1"/>
</dbReference>
<accession>A0A923E7Z8</accession>
<keyword evidence="3" id="KW-1185">Reference proteome</keyword>
<reference evidence="2 3" key="1">
    <citation type="submission" date="2020-04" db="EMBL/GenBank/DDBJ databases">
        <title>Genomic insights into acetone-butanol-ethanol (ABE) fermentation by sequencing solventogenic clostridia strains.</title>
        <authorList>
            <person name="Brown S."/>
        </authorList>
    </citation>
    <scope>NUCLEOTIDE SEQUENCE [LARGE SCALE GENOMIC DNA]</scope>
    <source>
        <strain evidence="2 3">DJ011</strain>
    </source>
</reference>
<evidence type="ECO:0000313" key="3">
    <source>
        <dbReference type="Proteomes" id="UP000563151"/>
    </source>
</evidence>
<evidence type="ECO:0000256" key="1">
    <source>
        <dbReference type="SAM" id="Phobius"/>
    </source>
</evidence>
<dbReference type="EMBL" id="JAAZWO010000010">
    <property type="protein sequence ID" value="MBC2398113.1"/>
    <property type="molecule type" value="Genomic_DNA"/>
</dbReference>
<dbReference type="InterPro" id="IPR010718">
    <property type="entry name" value="DUF1294"/>
</dbReference>
<dbReference type="RefSeq" id="WP_035144086.1">
    <property type="nucleotide sequence ID" value="NZ_JAAZWO010000010.1"/>
</dbReference>
<keyword evidence="1" id="KW-1133">Transmembrane helix</keyword>
<dbReference type="AlphaFoldDB" id="A0A923E7Z8"/>
<keyword evidence="1" id="KW-0472">Membrane</keyword>
<feature type="transmembrane region" description="Helical" evidence="1">
    <location>
        <begin position="38"/>
        <end position="56"/>
    </location>
</feature>